<organism evidence="1 2">
    <name type="scientific">Linderina macrospora</name>
    <dbReference type="NCBI Taxonomy" id="4868"/>
    <lineage>
        <taxon>Eukaryota</taxon>
        <taxon>Fungi</taxon>
        <taxon>Fungi incertae sedis</taxon>
        <taxon>Zoopagomycota</taxon>
        <taxon>Kickxellomycotina</taxon>
        <taxon>Kickxellomycetes</taxon>
        <taxon>Kickxellales</taxon>
        <taxon>Kickxellaceae</taxon>
        <taxon>Linderina</taxon>
    </lineage>
</organism>
<protein>
    <submittedName>
        <fullName evidence="1">Uncharacterized protein</fullName>
    </submittedName>
</protein>
<evidence type="ECO:0000313" key="1">
    <source>
        <dbReference type="EMBL" id="KAJ1944835.1"/>
    </source>
</evidence>
<keyword evidence="2" id="KW-1185">Reference proteome</keyword>
<sequence length="362" mass="41312">MEKENKHLREKAKREFVDTVQNLAAWLKKRDPRYKAFVDEQKALQEVRERDRKKRVAEQRAALVDEASTYVRQAWEEVDYSNHLDEYLSEFSDTGKAQSDANESDDDEDEAERDLNEGDVLDPENDLLCVTCDKEFKTPAQKANHEKSKKHQKAMREIRREMMREERRLAKMQASGEISSSVASNNVSDSESFATPPESPVESAAEPDSDEEEEPNEDDVLAQMIRNLSTAQANGGKKSKKKKRKNQIKTQPADETSDLENQPSELAEPESTQGSPELESVQESSAEPRVSKKELRKERQKKKELAELKCNVCNRDFASRNQLFDHIKDTGHALANKLPKHLAESIMQERAAKGKKGKKAKK</sequence>
<name>A0ACC1JB04_9FUNG</name>
<proteinExistence type="predicted"/>
<comment type="caution">
    <text evidence="1">The sequence shown here is derived from an EMBL/GenBank/DDBJ whole genome shotgun (WGS) entry which is preliminary data.</text>
</comment>
<evidence type="ECO:0000313" key="2">
    <source>
        <dbReference type="Proteomes" id="UP001150603"/>
    </source>
</evidence>
<dbReference type="Proteomes" id="UP001150603">
    <property type="component" value="Unassembled WGS sequence"/>
</dbReference>
<accession>A0ACC1JB04</accession>
<dbReference type="EMBL" id="JANBPW010001366">
    <property type="protein sequence ID" value="KAJ1944835.1"/>
    <property type="molecule type" value="Genomic_DNA"/>
</dbReference>
<reference evidence="1" key="1">
    <citation type="submission" date="2022-07" db="EMBL/GenBank/DDBJ databases">
        <title>Phylogenomic reconstructions and comparative analyses of Kickxellomycotina fungi.</title>
        <authorList>
            <person name="Reynolds N.K."/>
            <person name="Stajich J.E."/>
            <person name="Barry K."/>
            <person name="Grigoriev I.V."/>
            <person name="Crous P."/>
            <person name="Smith M.E."/>
        </authorList>
    </citation>
    <scope>NUCLEOTIDE SEQUENCE</scope>
    <source>
        <strain evidence="1">NRRL 5244</strain>
    </source>
</reference>
<gene>
    <name evidence="1" type="ORF">FBU59_002490</name>
</gene>